<proteinExistence type="predicted"/>
<dbReference type="SUPFAM" id="SSF49785">
    <property type="entry name" value="Galactose-binding domain-like"/>
    <property type="match status" value="1"/>
</dbReference>
<dbReference type="Proteomes" id="UP000001593">
    <property type="component" value="Unassembled WGS sequence"/>
</dbReference>
<dbReference type="FunFam" id="2.60.120.260:FF:000016">
    <property type="entry name" value="Contactin-associated protein-like 4 isoform 1"/>
    <property type="match status" value="1"/>
</dbReference>
<evidence type="ECO:0000259" key="1">
    <source>
        <dbReference type="PROSITE" id="PS50022"/>
    </source>
</evidence>
<dbReference type="PROSITE" id="PS01285">
    <property type="entry name" value="FA58C_1"/>
    <property type="match status" value="1"/>
</dbReference>
<sequence>MGSVTFFPDCTTALGMEDKGIPDSQISASSERTVYHAARFGRLHQEWAEGLTVGAWSPVSDQLGEYLQVDLMRATRITGVATQGRGGSYLFVRRYQLKHSLDGTSWNTIKKVSNVSGGGKEMLVGNTEEYAVVRNFLSEVFTARFVRFCPTIWEHIICMRVEVYGCVEE</sequence>
<evidence type="ECO:0000313" key="3">
    <source>
        <dbReference type="Proteomes" id="UP000001593"/>
    </source>
</evidence>
<dbReference type="HOGENOM" id="CLU_030066_1_2_1"/>
<feature type="domain" description="F5/8 type C" evidence="1">
    <location>
        <begin position="10"/>
        <end position="166"/>
    </location>
</feature>
<dbReference type="CDD" id="cd00057">
    <property type="entry name" value="FA58C"/>
    <property type="match status" value="1"/>
</dbReference>
<evidence type="ECO:0000313" key="2">
    <source>
        <dbReference type="EMBL" id="EDO37760.1"/>
    </source>
</evidence>
<protein>
    <recommendedName>
        <fullName evidence="1">F5/8 type C domain-containing protein</fullName>
    </recommendedName>
</protein>
<dbReference type="SMART" id="SM00231">
    <property type="entry name" value="FA58C"/>
    <property type="match status" value="1"/>
</dbReference>
<dbReference type="PhylomeDB" id="A7SET3"/>
<reference evidence="2 3" key="1">
    <citation type="journal article" date="2007" name="Science">
        <title>Sea anemone genome reveals ancestral eumetazoan gene repertoire and genomic organization.</title>
        <authorList>
            <person name="Putnam N.H."/>
            <person name="Srivastava M."/>
            <person name="Hellsten U."/>
            <person name="Dirks B."/>
            <person name="Chapman J."/>
            <person name="Salamov A."/>
            <person name="Terry A."/>
            <person name="Shapiro H."/>
            <person name="Lindquist E."/>
            <person name="Kapitonov V.V."/>
            <person name="Jurka J."/>
            <person name="Genikhovich G."/>
            <person name="Grigoriev I.V."/>
            <person name="Lucas S.M."/>
            <person name="Steele R.E."/>
            <person name="Finnerty J.R."/>
            <person name="Technau U."/>
            <person name="Martindale M.Q."/>
            <person name="Rokhsar D.S."/>
        </authorList>
    </citation>
    <scope>NUCLEOTIDE SEQUENCE [LARGE SCALE GENOMIC DNA]</scope>
    <source>
        <strain evidence="3">CH2 X CH6</strain>
    </source>
</reference>
<dbReference type="PROSITE" id="PS01286">
    <property type="entry name" value="FA58C_2"/>
    <property type="match status" value="1"/>
</dbReference>
<dbReference type="InterPro" id="IPR008979">
    <property type="entry name" value="Galactose-bd-like_sf"/>
</dbReference>
<accession>A7SET3</accession>
<keyword evidence="3" id="KW-1185">Reference proteome</keyword>
<dbReference type="AlphaFoldDB" id="A7SET3"/>
<dbReference type="EMBL" id="DS469639">
    <property type="protein sequence ID" value="EDO37760.1"/>
    <property type="molecule type" value="Genomic_DNA"/>
</dbReference>
<dbReference type="InParanoid" id="A7SET3"/>
<dbReference type="PANTHER" id="PTHR24543:SF291">
    <property type="entry name" value="SMOKE ALARM, ISOFORM D"/>
    <property type="match status" value="1"/>
</dbReference>
<name>A7SET3_NEMVE</name>
<dbReference type="PANTHER" id="PTHR24543">
    <property type="entry name" value="MULTICOPPER OXIDASE-RELATED"/>
    <property type="match status" value="1"/>
</dbReference>
<dbReference type="Pfam" id="PF00754">
    <property type="entry name" value="F5_F8_type_C"/>
    <property type="match status" value="1"/>
</dbReference>
<dbReference type="InterPro" id="IPR000421">
    <property type="entry name" value="FA58C"/>
</dbReference>
<dbReference type="PROSITE" id="PS50022">
    <property type="entry name" value="FA58C_3"/>
    <property type="match status" value="1"/>
</dbReference>
<organism evidence="2 3">
    <name type="scientific">Nematostella vectensis</name>
    <name type="common">Starlet sea anemone</name>
    <dbReference type="NCBI Taxonomy" id="45351"/>
    <lineage>
        <taxon>Eukaryota</taxon>
        <taxon>Metazoa</taxon>
        <taxon>Cnidaria</taxon>
        <taxon>Anthozoa</taxon>
        <taxon>Hexacorallia</taxon>
        <taxon>Actiniaria</taxon>
        <taxon>Edwardsiidae</taxon>
        <taxon>Nematostella</taxon>
    </lineage>
</organism>
<dbReference type="OMA" id="NTEEYAV"/>
<dbReference type="Gene3D" id="2.60.120.260">
    <property type="entry name" value="Galactose-binding domain-like"/>
    <property type="match status" value="1"/>
</dbReference>
<dbReference type="eggNOG" id="KOG1094">
    <property type="taxonomic scope" value="Eukaryota"/>
</dbReference>
<gene>
    <name evidence="2" type="ORF">NEMVEDRAFT_v1g115743</name>
</gene>